<dbReference type="AlphaFoldDB" id="A0A9D1UA29"/>
<dbReference type="InterPro" id="IPR036291">
    <property type="entry name" value="NAD(P)-bd_dom_sf"/>
</dbReference>
<dbReference type="InterPro" id="IPR002347">
    <property type="entry name" value="SDR_fam"/>
</dbReference>
<dbReference type="GO" id="GO:0016020">
    <property type="term" value="C:membrane"/>
    <property type="evidence" value="ECO:0007669"/>
    <property type="project" value="TreeGrafter"/>
</dbReference>
<sequence length="239" mass="25619">MPTMLVLGAGSGIARAAVREFAAAGWDFQLAGRDMGALEAVAAALPAGAPCFLFDAEDEVSRAGLWPSLPTPPDALLCAVGRLGDQARARTDHAYARALVECNFTGLVPILGQAAADFEARGSGLIIGISSVAGDRGRASNYVYGAAKAGFTAYLAGLRARLWRRGVHVLTVKPGYVATRMIEGRRLPRWLVASPERVGRDICRAALSRRDVLYTPGWWRPVLAAYRALPECLAKRWEL</sequence>
<dbReference type="PANTHER" id="PTHR44196:SF3">
    <property type="entry name" value="SHORT CHAIN DEHYDROGENASE FAMILY PROTEIN"/>
    <property type="match status" value="1"/>
</dbReference>
<protein>
    <submittedName>
        <fullName evidence="3">SDR family NAD(P)-dependent oxidoreductase</fullName>
    </submittedName>
</protein>
<comment type="caution">
    <text evidence="3">The sequence shown here is derived from an EMBL/GenBank/DDBJ whole genome shotgun (WGS) entry which is preliminary data.</text>
</comment>
<evidence type="ECO:0000256" key="2">
    <source>
        <dbReference type="ARBA" id="ARBA00023002"/>
    </source>
</evidence>
<dbReference type="Proteomes" id="UP000824264">
    <property type="component" value="Unassembled WGS sequence"/>
</dbReference>
<dbReference type="EMBL" id="DXGI01000255">
    <property type="protein sequence ID" value="HIW78840.1"/>
    <property type="molecule type" value="Genomic_DNA"/>
</dbReference>
<dbReference type="Pfam" id="PF00106">
    <property type="entry name" value="adh_short"/>
    <property type="match status" value="1"/>
</dbReference>
<comment type="similarity">
    <text evidence="1">Belongs to the short-chain dehydrogenases/reductases (SDR) family.</text>
</comment>
<dbReference type="SUPFAM" id="SSF51735">
    <property type="entry name" value="NAD(P)-binding Rossmann-fold domains"/>
    <property type="match status" value="1"/>
</dbReference>
<gene>
    <name evidence="3" type="ORF">H9874_06820</name>
</gene>
<evidence type="ECO:0000313" key="3">
    <source>
        <dbReference type="EMBL" id="HIW78840.1"/>
    </source>
</evidence>
<evidence type="ECO:0000313" key="4">
    <source>
        <dbReference type="Proteomes" id="UP000824264"/>
    </source>
</evidence>
<dbReference type="GO" id="GO:0016491">
    <property type="term" value="F:oxidoreductase activity"/>
    <property type="evidence" value="ECO:0007669"/>
    <property type="project" value="UniProtKB-KW"/>
</dbReference>
<dbReference type="PRINTS" id="PR00081">
    <property type="entry name" value="GDHRDH"/>
</dbReference>
<organism evidence="3 4">
    <name type="scientific">Candidatus Bilophila faecipullorum</name>
    <dbReference type="NCBI Taxonomy" id="2838482"/>
    <lineage>
        <taxon>Bacteria</taxon>
        <taxon>Pseudomonadati</taxon>
        <taxon>Thermodesulfobacteriota</taxon>
        <taxon>Desulfovibrionia</taxon>
        <taxon>Desulfovibrionales</taxon>
        <taxon>Desulfovibrionaceae</taxon>
        <taxon>Bilophila</taxon>
    </lineage>
</organism>
<keyword evidence="2" id="KW-0560">Oxidoreductase</keyword>
<dbReference type="Gene3D" id="3.40.50.720">
    <property type="entry name" value="NAD(P)-binding Rossmann-like Domain"/>
    <property type="match status" value="1"/>
</dbReference>
<name>A0A9D1UA29_9BACT</name>
<reference evidence="3" key="2">
    <citation type="submission" date="2021-04" db="EMBL/GenBank/DDBJ databases">
        <authorList>
            <person name="Gilroy R."/>
        </authorList>
    </citation>
    <scope>NUCLEOTIDE SEQUENCE</scope>
    <source>
        <strain evidence="3">ChiSxjej5B17-1746</strain>
    </source>
</reference>
<reference evidence="3" key="1">
    <citation type="journal article" date="2021" name="PeerJ">
        <title>Extensive microbial diversity within the chicken gut microbiome revealed by metagenomics and culture.</title>
        <authorList>
            <person name="Gilroy R."/>
            <person name="Ravi A."/>
            <person name="Getino M."/>
            <person name="Pursley I."/>
            <person name="Horton D.L."/>
            <person name="Alikhan N.F."/>
            <person name="Baker D."/>
            <person name="Gharbi K."/>
            <person name="Hall N."/>
            <person name="Watson M."/>
            <person name="Adriaenssens E.M."/>
            <person name="Foster-Nyarko E."/>
            <person name="Jarju S."/>
            <person name="Secka A."/>
            <person name="Antonio M."/>
            <person name="Oren A."/>
            <person name="Chaudhuri R.R."/>
            <person name="La Ragione R."/>
            <person name="Hildebrand F."/>
            <person name="Pallen M.J."/>
        </authorList>
    </citation>
    <scope>NUCLEOTIDE SEQUENCE</scope>
    <source>
        <strain evidence="3">ChiSxjej5B17-1746</strain>
    </source>
</reference>
<proteinExistence type="inferred from homology"/>
<dbReference type="PANTHER" id="PTHR44196">
    <property type="entry name" value="DEHYDROGENASE/REDUCTASE SDR FAMILY MEMBER 7B"/>
    <property type="match status" value="1"/>
</dbReference>
<evidence type="ECO:0000256" key="1">
    <source>
        <dbReference type="ARBA" id="ARBA00006484"/>
    </source>
</evidence>
<accession>A0A9D1UA29</accession>